<name>A0A8X6PCB5_NEPPI</name>
<comment type="caution">
    <text evidence="1">The sequence shown here is derived from an EMBL/GenBank/DDBJ whole genome shotgun (WGS) entry which is preliminary data.</text>
</comment>
<accession>A0A8X6PCB5</accession>
<gene>
    <name evidence="1" type="ORF">NPIL_53711</name>
</gene>
<dbReference type="AlphaFoldDB" id="A0A8X6PCB5"/>
<evidence type="ECO:0000313" key="2">
    <source>
        <dbReference type="Proteomes" id="UP000887013"/>
    </source>
</evidence>
<reference evidence="1" key="1">
    <citation type="submission" date="2020-08" db="EMBL/GenBank/DDBJ databases">
        <title>Multicomponent nature underlies the extraordinary mechanical properties of spider dragline silk.</title>
        <authorList>
            <person name="Kono N."/>
            <person name="Nakamura H."/>
            <person name="Mori M."/>
            <person name="Yoshida Y."/>
            <person name="Ohtoshi R."/>
            <person name="Malay A.D."/>
            <person name="Moran D.A.P."/>
            <person name="Tomita M."/>
            <person name="Numata K."/>
            <person name="Arakawa K."/>
        </authorList>
    </citation>
    <scope>NUCLEOTIDE SEQUENCE</scope>
</reference>
<protein>
    <submittedName>
        <fullName evidence="1">Uncharacterized protein</fullName>
    </submittedName>
</protein>
<organism evidence="1 2">
    <name type="scientific">Nephila pilipes</name>
    <name type="common">Giant wood spider</name>
    <name type="synonym">Nephila maculata</name>
    <dbReference type="NCBI Taxonomy" id="299642"/>
    <lineage>
        <taxon>Eukaryota</taxon>
        <taxon>Metazoa</taxon>
        <taxon>Ecdysozoa</taxon>
        <taxon>Arthropoda</taxon>
        <taxon>Chelicerata</taxon>
        <taxon>Arachnida</taxon>
        <taxon>Araneae</taxon>
        <taxon>Araneomorphae</taxon>
        <taxon>Entelegynae</taxon>
        <taxon>Araneoidea</taxon>
        <taxon>Nephilidae</taxon>
        <taxon>Nephila</taxon>
    </lineage>
</organism>
<evidence type="ECO:0000313" key="1">
    <source>
        <dbReference type="EMBL" id="GFT60330.1"/>
    </source>
</evidence>
<dbReference type="EMBL" id="BMAW01018810">
    <property type="protein sequence ID" value="GFT60330.1"/>
    <property type="molecule type" value="Genomic_DNA"/>
</dbReference>
<sequence>MDRLNFCFVLFSLGGYLVLAIPSGSPVFCWRFLFSNGIGGGRVEPLLWGVVCRQCHQSPVHFLCPTPFFFFAAWTLRQTLSGVTGRRHLP</sequence>
<keyword evidence="2" id="KW-1185">Reference proteome</keyword>
<proteinExistence type="predicted"/>
<dbReference type="Proteomes" id="UP000887013">
    <property type="component" value="Unassembled WGS sequence"/>
</dbReference>